<evidence type="ECO:0000256" key="3">
    <source>
        <dbReference type="ARBA" id="ARBA00023004"/>
    </source>
</evidence>
<dbReference type="InterPro" id="IPR003819">
    <property type="entry name" value="TauD/TfdA-like"/>
</dbReference>
<evidence type="ECO:0000313" key="7">
    <source>
        <dbReference type="Proteomes" id="UP000198937"/>
    </source>
</evidence>
<dbReference type="InterPro" id="IPR050411">
    <property type="entry name" value="AlphaKG_dependent_hydroxylases"/>
</dbReference>
<gene>
    <name evidence="6" type="ORF">GA0070617_3019</name>
</gene>
<dbReference type="Proteomes" id="UP000198937">
    <property type="component" value="Unassembled WGS sequence"/>
</dbReference>
<sequence>MSPTVQADAATDLDVRRQPGRPAITVAPHLDTVDAAVEWLTAHRAAIRAELLRSGNLLIRGLPIADTGDFARARNVLMPERTGYREKATPRTDFGEGVFSSTDLPAVQPIRLHNENSYTLDFPGTLMFGCLVAPQTGGATTVGDMRAALRLMPPQLRERFATYGWLLVRNFSELAGLPWQQSFATEDPAQAQRYCDENVIGTEWLAEGELRTRQRRSAIVTHPVTGEQSWFNHYAFWNRYSLDADVREVLLETYGPDGLPFDTYLGDGSALTREEVDAINQVYDEVTVRETWQAGDLMLVDNIACAHGREAFTGARKIVVAMGDEVALADCQPQTAPSATPYGK</sequence>
<dbReference type="SUPFAM" id="SSF51197">
    <property type="entry name" value="Clavaminate synthase-like"/>
    <property type="match status" value="1"/>
</dbReference>
<protein>
    <submittedName>
        <fullName evidence="6">Taurine dioxygenase, alpha-ketoglutarate-dependent</fullName>
    </submittedName>
</protein>
<evidence type="ECO:0000256" key="4">
    <source>
        <dbReference type="ARBA" id="ARBA00023194"/>
    </source>
</evidence>
<evidence type="ECO:0000313" key="6">
    <source>
        <dbReference type="EMBL" id="SCL55657.1"/>
    </source>
</evidence>
<dbReference type="EMBL" id="FMIA01000002">
    <property type="protein sequence ID" value="SCL55657.1"/>
    <property type="molecule type" value="Genomic_DNA"/>
</dbReference>
<dbReference type="Pfam" id="PF02668">
    <property type="entry name" value="TauD"/>
    <property type="match status" value="1"/>
</dbReference>
<evidence type="ECO:0000256" key="2">
    <source>
        <dbReference type="ARBA" id="ARBA00023002"/>
    </source>
</evidence>
<keyword evidence="6" id="KW-0223">Dioxygenase</keyword>
<name>A0A1C6UNQ2_9ACTN</name>
<dbReference type="AlphaFoldDB" id="A0A1C6UNQ2"/>
<dbReference type="OrthoDB" id="9769888at2"/>
<keyword evidence="2" id="KW-0560">Oxidoreductase</keyword>
<reference evidence="6 7" key="1">
    <citation type="submission" date="2016-06" db="EMBL/GenBank/DDBJ databases">
        <authorList>
            <person name="Kjaerup R.B."/>
            <person name="Dalgaard T.S."/>
            <person name="Juul-Madsen H.R."/>
        </authorList>
    </citation>
    <scope>NUCLEOTIDE SEQUENCE [LARGE SCALE GENOMIC DNA]</scope>
    <source>
        <strain evidence="6 7">DSM 45577</strain>
    </source>
</reference>
<dbReference type="GO" id="GO:0017000">
    <property type="term" value="P:antibiotic biosynthetic process"/>
    <property type="evidence" value="ECO:0007669"/>
    <property type="project" value="UniProtKB-KW"/>
</dbReference>
<organism evidence="6 7">
    <name type="scientific">Micromonospora yangpuensis</name>
    <dbReference type="NCBI Taxonomy" id="683228"/>
    <lineage>
        <taxon>Bacteria</taxon>
        <taxon>Bacillati</taxon>
        <taxon>Actinomycetota</taxon>
        <taxon>Actinomycetes</taxon>
        <taxon>Micromonosporales</taxon>
        <taxon>Micromonosporaceae</taxon>
        <taxon>Micromonospora</taxon>
    </lineage>
</organism>
<dbReference type="PANTHER" id="PTHR10696:SF56">
    <property type="entry name" value="TAUD_TFDA-LIKE DOMAIN-CONTAINING PROTEIN"/>
    <property type="match status" value="1"/>
</dbReference>
<keyword evidence="7" id="KW-1185">Reference proteome</keyword>
<evidence type="ECO:0000259" key="5">
    <source>
        <dbReference type="Pfam" id="PF02668"/>
    </source>
</evidence>
<proteinExistence type="predicted"/>
<dbReference type="InterPro" id="IPR042098">
    <property type="entry name" value="TauD-like_sf"/>
</dbReference>
<dbReference type="Gene3D" id="3.60.130.10">
    <property type="entry name" value="Clavaminate synthase-like"/>
    <property type="match status" value="1"/>
</dbReference>
<keyword evidence="4" id="KW-0045">Antibiotic biosynthesis</keyword>
<keyword evidence="3" id="KW-0408">Iron</keyword>
<dbReference type="GO" id="GO:0051213">
    <property type="term" value="F:dioxygenase activity"/>
    <property type="evidence" value="ECO:0007669"/>
    <property type="project" value="UniProtKB-KW"/>
</dbReference>
<dbReference type="PANTHER" id="PTHR10696">
    <property type="entry name" value="GAMMA-BUTYROBETAINE HYDROXYLASE-RELATED"/>
    <property type="match status" value="1"/>
</dbReference>
<dbReference type="RefSeq" id="WP_091437914.1">
    <property type="nucleotide sequence ID" value="NZ_BMMJ01000005.1"/>
</dbReference>
<feature type="domain" description="TauD/TfdA-like" evidence="5">
    <location>
        <begin position="37"/>
        <end position="321"/>
    </location>
</feature>
<evidence type="ECO:0000256" key="1">
    <source>
        <dbReference type="ARBA" id="ARBA00001954"/>
    </source>
</evidence>
<dbReference type="STRING" id="683228.GA0070617_3019"/>
<comment type="cofactor">
    <cofactor evidence="1">
        <name>Fe(2+)</name>
        <dbReference type="ChEBI" id="CHEBI:29033"/>
    </cofactor>
</comment>
<accession>A0A1C6UNQ2</accession>